<dbReference type="KEGG" id="bdi:100840268"/>
<evidence type="ECO:0000313" key="4">
    <source>
        <dbReference type="EnsemblPlants" id="KQJ86023"/>
    </source>
</evidence>
<dbReference type="OrthoDB" id="674604at2759"/>
<evidence type="ECO:0000313" key="5">
    <source>
        <dbReference type="Proteomes" id="UP000008810"/>
    </source>
</evidence>
<accession>A0A0Q3EEF7</accession>
<dbReference type="RefSeq" id="XP_010237087.2">
    <property type="nucleotide sequence ID" value="XM_010238785.3"/>
</dbReference>
<feature type="region of interest" description="Disordered" evidence="2">
    <location>
        <begin position="1"/>
        <end position="60"/>
    </location>
</feature>
<reference evidence="4" key="3">
    <citation type="submission" date="2018-08" db="UniProtKB">
        <authorList>
            <consortium name="EnsemblPlants"/>
        </authorList>
    </citation>
    <scope>IDENTIFICATION</scope>
    <source>
        <strain evidence="4">cv. Bd21</strain>
    </source>
</reference>
<dbReference type="InterPro" id="IPR045182">
    <property type="entry name" value="JINGUBANG-like"/>
</dbReference>
<reference evidence="3 4" key="1">
    <citation type="journal article" date="2010" name="Nature">
        <title>Genome sequencing and analysis of the model grass Brachypodium distachyon.</title>
        <authorList>
            <consortium name="International Brachypodium Initiative"/>
        </authorList>
    </citation>
    <scope>NUCLEOTIDE SEQUENCE [LARGE SCALE GENOMIC DNA]</scope>
    <source>
        <strain evidence="3 4">Bd21</strain>
    </source>
</reference>
<dbReference type="InterPro" id="IPR001680">
    <property type="entry name" value="WD40_rpt"/>
</dbReference>
<dbReference type="PANTHER" id="PTHR22844:SF370">
    <property type="entry name" value="OS12G0594000 PROTEIN"/>
    <property type="match status" value="1"/>
</dbReference>
<dbReference type="Gramene" id="KQJ86023">
    <property type="protein sequence ID" value="KQJ86023"/>
    <property type="gene ID" value="BRADI_4g02925v3"/>
</dbReference>
<feature type="repeat" description="WD" evidence="1">
    <location>
        <begin position="215"/>
        <end position="256"/>
    </location>
</feature>
<dbReference type="STRING" id="15368.A0A0Q3EEF7"/>
<dbReference type="PROSITE" id="PS50294">
    <property type="entry name" value="WD_REPEATS_REGION"/>
    <property type="match status" value="1"/>
</dbReference>
<sequence length="497" mass="53075">MGNRKKLLQFLRPDPAVAAAKSPSISSSSCSDDEDNDDALSPLPSPMATPSSTQTSATASPYAASPWINLPGLRAGAGDNTPDLKTTTGLLGSLVKPDGHVYSLAASGDLLYTGTDSKNVRVWRDHRESSAAGFRCGSGLVKAIVVSPSDGRIFTGHQDGKIRVWLPNSSSDNNNNSFIQHKRVGSLPRLGDYLRSSVMPSRYVETGRRRKSCVWLRHFDAVSCLSLDAAAGVLYSGSWDRSFKAWRVSDSRCLESMVHAHDDAVNAVAVAGFDALVFTGSADGSVKVWRREHLEEVARKKKKKKKGGKTTRHVMERVLRKGDSAVNGIAVCVEARVVYVGSSDGAVTHWQWRRGGDGGAPPRNGGVLRGHGNMAVLCVAVAGGRVVASGGADRTVCVWRRDEGAQHSKIAVLKGHTGPVKCVAMDLELEDEDRGHGDGDGYRRWVVYSGSLDGSVKVWRVSDAPDASTTPTPARAWNGSPSPPLAGAWTPSSRLRG</sequence>
<organism evidence="3">
    <name type="scientific">Brachypodium distachyon</name>
    <name type="common">Purple false brome</name>
    <name type="synonym">Trachynia distachya</name>
    <dbReference type="NCBI Taxonomy" id="15368"/>
    <lineage>
        <taxon>Eukaryota</taxon>
        <taxon>Viridiplantae</taxon>
        <taxon>Streptophyta</taxon>
        <taxon>Embryophyta</taxon>
        <taxon>Tracheophyta</taxon>
        <taxon>Spermatophyta</taxon>
        <taxon>Magnoliopsida</taxon>
        <taxon>Liliopsida</taxon>
        <taxon>Poales</taxon>
        <taxon>Poaceae</taxon>
        <taxon>BOP clade</taxon>
        <taxon>Pooideae</taxon>
        <taxon>Stipodae</taxon>
        <taxon>Brachypodieae</taxon>
        <taxon>Brachypodium</taxon>
    </lineage>
</organism>
<dbReference type="PANTHER" id="PTHR22844">
    <property type="entry name" value="F-BOX AND WD40 DOMAIN PROTEIN"/>
    <property type="match status" value="1"/>
</dbReference>
<gene>
    <name evidence="4" type="primary">LOC100840268</name>
    <name evidence="3" type="ORF">BRADI_4g02925v3</name>
</gene>
<feature type="region of interest" description="Disordered" evidence="2">
    <location>
        <begin position="463"/>
        <end position="497"/>
    </location>
</feature>
<dbReference type="Proteomes" id="UP000008810">
    <property type="component" value="Chromosome 4"/>
</dbReference>
<evidence type="ECO:0000313" key="3">
    <source>
        <dbReference type="EMBL" id="KQJ86023.1"/>
    </source>
</evidence>
<reference evidence="3" key="2">
    <citation type="submission" date="2017-06" db="EMBL/GenBank/DDBJ databases">
        <title>WGS assembly of Brachypodium distachyon.</title>
        <authorList>
            <consortium name="The International Brachypodium Initiative"/>
            <person name="Lucas S."/>
            <person name="Harmon-Smith M."/>
            <person name="Lail K."/>
            <person name="Tice H."/>
            <person name="Grimwood J."/>
            <person name="Bruce D."/>
            <person name="Barry K."/>
            <person name="Shu S."/>
            <person name="Lindquist E."/>
            <person name="Wang M."/>
            <person name="Pitluck S."/>
            <person name="Vogel J.P."/>
            <person name="Garvin D.F."/>
            <person name="Mockler T.C."/>
            <person name="Schmutz J."/>
            <person name="Rokhsar D."/>
            <person name="Bevan M.W."/>
        </authorList>
    </citation>
    <scope>NUCLEOTIDE SEQUENCE</scope>
    <source>
        <strain evidence="3">Bd21</strain>
    </source>
</reference>
<dbReference type="PROSITE" id="PS50082">
    <property type="entry name" value="WD_REPEATS_2"/>
    <property type="match status" value="3"/>
</dbReference>
<feature type="compositionally biased region" description="Low complexity" evidence="2">
    <location>
        <begin position="46"/>
        <end position="60"/>
    </location>
</feature>
<keyword evidence="5" id="KW-1185">Reference proteome</keyword>
<evidence type="ECO:0000256" key="1">
    <source>
        <dbReference type="PROSITE-ProRule" id="PRU00221"/>
    </source>
</evidence>
<dbReference type="EMBL" id="CM000883">
    <property type="protein sequence ID" value="KQJ86023.1"/>
    <property type="molecule type" value="Genomic_DNA"/>
</dbReference>
<dbReference type="SMART" id="SM00320">
    <property type="entry name" value="WD40"/>
    <property type="match status" value="7"/>
</dbReference>
<dbReference type="AlphaFoldDB" id="A0A0Q3EEF7"/>
<dbReference type="GeneID" id="100840268"/>
<keyword evidence="1" id="KW-0853">WD repeat</keyword>
<feature type="compositionally biased region" description="Low complexity" evidence="2">
    <location>
        <begin position="16"/>
        <end position="30"/>
    </location>
</feature>
<feature type="repeat" description="WD" evidence="1">
    <location>
        <begin position="134"/>
        <end position="165"/>
    </location>
</feature>
<proteinExistence type="predicted"/>
<dbReference type="InterPro" id="IPR036322">
    <property type="entry name" value="WD40_repeat_dom_sf"/>
</dbReference>
<feature type="repeat" description="WD" evidence="1">
    <location>
        <begin position="258"/>
        <end position="299"/>
    </location>
</feature>
<evidence type="ECO:0000256" key="2">
    <source>
        <dbReference type="SAM" id="MobiDB-lite"/>
    </source>
</evidence>
<dbReference type="SUPFAM" id="SSF50978">
    <property type="entry name" value="WD40 repeat-like"/>
    <property type="match status" value="1"/>
</dbReference>
<dbReference type="InterPro" id="IPR015943">
    <property type="entry name" value="WD40/YVTN_repeat-like_dom_sf"/>
</dbReference>
<dbReference type="EnsemblPlants" id="KQJ86023">
    <property type="protein sequence ID" value="KQJ86023"/>
    <property type="gene ID" value="BRADI_4g02925v3"/>
</dbReference>
<dbReference type="Pfam" id="PF00400">
    <property type="entry name" value="WD40"/>
    <property type="match status" value="6"/>
</dbReference>
<name>A0A0Q3EEF7_BRADI</name>
<dbReference type="Gene3D" id="2.130.10.10">
    <property type="entry name" value="YVTN repeat-like/Quinoprotein amine dehydrogenase"/>
    <property type="match status" value="3"/>
</dbReference>
<protein>
    <submittedName>
        <fullName evidence="3 4">Uncharacterized protein</fullName>
    </submittedName>
</protein>